<proteinExistence type="predicted"/>
<dbReference type="AlphaFoldDB" id="A0A9Q3EUH8"/>
<accession>A0A9Q3EUH8</accession>
<dbReference type="EMBL" id="AVOT02031665">
    <property type="protein sequence ID" value="MBW0525238.1"/>
    <property type="molecule type" value="Genomic_DNA"/>
</dbReference>
<sequence length="217" mass="24485">MRFFDPNTRRIIISRDYSPTTLKFNYNHKAILKKDPESLPSTPIGTLNMSNVSTAIEPLGAKTNYSIKGNPRSEKGYDYSFNYYKAPKDINGKVRTSKILPESRRKQEEPKGVNLATNTTDDEGVLLHEVVPVIDAMTNPEEREKWKEAMAEEFNSLVSKNTGTLVPAPYNQKIIGGMWCLTCKKNEFGEATGTKQGGCALETTKNAWYTIYTHIHQ</sequence>
<dbReference type="Proteomes" id="UP000765509">
    <property type="component" value="Unassembled WGS sequence"/>
</dbReference>
<comment type="caution">
    <text evidence="1">The sequence shown here is derived from an EMBL/GenBank/DDBJ whole genome shotgun (WGS) entry which is preliminary data.</text>
</comment>
<organism evidence="1 2">
    <name type="scientific">Austropuccinia psidii MF-1</name>
    <dbReference type="NCBI Taxonomy" id="1389203"/>
    <lineage>
        <taxon>Eukaryota</taxon>
        <taxon>Fungi</taxon>
        <taxon>Dikarya</taxon>
        <taxon>Basidiomycota</taxon>
        <taxon>Pucciniomycotina</taxon>
        <taxon>Pucciniomycetes</taxon>
        <taxon>Pucciniales</taxon>
        <taxon>Sphaerophragmiaceae</taxon>
        <taxon>Austropuccinia</taxon>
    </lineage>
</organism>
<keyword evidence="2" id="KW-1185">Reference proteome</keyword>
<reference evidence="1" key="1">
    <citation type="submission" date="2021-03" db="EMBL/GenBank/DDBJ databases">
        <title>Draft genome sequence of rust myrtle Austropuccinia psidii MF-1, a brazilian biotype.</title>
        <authorList>
            <person name="Quecine M.C."/>
            <person name="Pachon D.M.R."/>
            <person name="Bonatelli M.L."/>
            <person name="Correr F.H."/>
            <person name="Franceschini L.M."/>
            <person name="Leite T.F."/>
            <person name="Margarido G.R.A."/>
            <person name="Almeida C.A."/>
            <person name="Ferrarezi J.A."/>
            <person name="Labate C.A."/>
        </authorList>
    </citation>
    <scope>NUCLEOTIDE SEQUENCE</scope>
    <source>
        <strain evidence="1">MF-1</strain>
    </source>
</reference>
<protein>
    <submittedName>
        <fullName evidence="1">Uncharacterized protein</fullName>
    </submittedName>
</protein>
<gene>
    <name evidence="1" type="ORF">O181_064953</name>
</gene>
<evidence type="ECO:0000313" key="1">
    <source>
        <dbReference type="EMBL" id="MBW0525238.1"/>
    </source>
</evidence>
<dbReference type="OrthoDB" id="2787706at2759"/>
<name>A0A9Q3EUH8_9BASI</name>
<evidence type="ECO:0000313" key="2">
    <source>
        <dbReference type="Proteomes" id="UP000765509"/>
    </source>
</evidence>